<accession>A0A2V4SWR7</accession>
<gene>
    <name evidence="2" type="ORF">C7410_124109</name>
    <name evidence="1" type="ORF">C7410_1581</name>
</gene>
<reference evidence="1 3" key="1">
    <citation type="submission" date="2018-06" db="EMBL/GenBank/DDBJ databases">
        <title>Genomic Encyclopedia of Type Strains, Phase IV (KMG-V): Genome sequencing to study the core and pangenomes of soil and plant-associated prokaryotes.</title>
        <authorList>
            <person name="Whitman W."/>
        </authorList>
    </citation>
    <scope>NUCLEOTIDE SEQUENCE [LARGE SCALE GENOMIC DNA]</scope>
    <source>
        <strain evidence="1 3">SRCL-318</strain>
    </source>
</reference>
<evidence type="ECO:0000313" key="1">
    <source>
        <dbReference type="EMBL" id="PYE12367.1"/>
    </source>
</evidence>
<dbReference type="Proteomes" id="UP000247772">
    <property type="component" value="Unassembled WGS sequence"/>
</dbReference>
<dbReference type="EMBL" id="QJSQ01000024">
    <property type="protein sequence ID" value="PYE17855.1"/>
    <property type="molecule type" value="Genomic_DNA"/>
</dbReference>
<name>A0A2V4SWR7_9BURK</name>
<feature type="non-terminal residue" evidence="1">
    <location>
        <position position="1"/>
    </location>
</feature>
<evidence type="ECO:0000313" key="3">
    <source>
        <dbReference type="Proteomes" id="UP000247772"/>
    </source>
</evidence>
<dbReference type="AlphaFoldDB" id="A0A2V4SWR7"/>
<evidence type="ECO:0000313" key="2">
    <source>
        <dbReference type="EMBL" id="PYE17855.1"/>
    </source>
</evidence>
<sequence>GRDEQLDESLGLNSAWYADILMVLTAH</sequence>
<proteinExistence type="predicted"/>
<dbReference type="EMBL" id="QJSQ01000058">
    <property type="protein sequence ID" value="PYE12367.1"/>
    <property type="molecule type" value="Genomic_DNA"/>
</dbReference>
<protein>
    <submittedName>
        <fullName evidence="1">Uncharacterized protein</fullName>
    </submittedName>
</protein>
<comment type="caution">
    <text evidence="1">The sequence shown here is derived from an EMBL/GenBank/DDBJ whole genome shotgun (WGS) entry which is preliminary data.</text>
</comment>
<organism evidence="1 3">
    <name type="scientific">Paraburkholderia silvatlantica</name>
    <dbReference type="NCBI Taxonomy" id="321895"/>
    <lineage>
        <taxon>Bacteria</taxon>
        <taxon>Pseudomonadati</taxon>
        <taxon>Pseudomonadota</taxon>
        <taxon>Betaproteobacteria</taxon>
        <taxon>Burkholderiales</taxon>
        <taxon>Burkholderiaceae</taxon>
        <taxon>Paraburkholderia</taxon>
    </lineage>
</organism>